<dbReference type="SMART" id="SM00249">
    <property type="entry name" value="PHD"/>
    <property type="match status" value="1"/>
</dbReference>
<evidence type="ECO:0000259" key="5">
    <source>
        <dbReference type="SMART" id="SM00249"/>
    </source>
</evidence>
<evidence type="ECO:0000256" key="3">
    <source>
        <dbReference type="ARBA" id="ARBA00022833"/>
    </source>
</evidence>
<dbReference type="InterPro" id="IPR013083">
    <property type="entry name" value="Znf_RING/FYVE/PHD"/>
</dbReference>
<sequence length="202" mass="21670">MTDPDSMFPTVTSPLHAVGSLDDVASPVLHCGLPLAAQLAPPSPKSPLTAEELSAQRQAESSSHINPSLTPPMLPSCATMSPPPAAAITTALTISRIVVQDPVYDEDPVLVETVTIIAAGGSKDLADLQPRQSGRTKRRIVELEDLRECYCGKAVEEQEKSDAVSCGNKGCETIWFHLECLQLDYASVGWRCDACTRKKGRQ</sequence>
<dbReference type="SUPFAM" id="SSF57903">
    <property type="entry name" value="FYVE/PHD zinc finger"/>
    <property type="match status" value="1"/>
</dbReference>
<dbReference type="AlphaFoldDB" id="A0AA39Q4I1"/>
<feature type="compositionally biased region" description="Polar residues" evidence="4">
    <location>
        <begin position="55"/>
        <end position="68"/>
    </location>
</feature>
<protein>
    <recommendedName>
        <fullName evidence="5">Zinc finger PHD-type domain-containing protein</fullName>
    </recommendedName>
</protein>
<dbReference type="EMBL" id="JAUEPU010000018">
    <property type="protein sequence ID" value="KAK0495186.1"/>
    <property type="molecule type" value="Genomic_DNA"/>
</dbReference>
<evidence type="ECO:0000313" key="6">
    <source>
        <dbReference type="EMBL" id="KAK0495186.1"/>
    </source>
</evidence>
<dbReference type="InterPro" id="IPR019786">
    <property type="entry name" value="Zinc_finger_PHD-type_CS"/>
</dbReference>
<feature type="domain" description="Zinc finger PHD-type" evidence="5">
    <location>
        <begin position="148"/>
        <end position="196"/>
    </location>
</feature>
<name>A0AA39Q4I1_9AGAR</name>
<reference evidence="6" key="1">
    <citation type="submission" date="2023-06" db="EMBL/GenBank/DDBJ databases">
        <authorList>
            <consortium name="Lawrence Berkeley National Laboratory"/>
            <person name="Ahrendt S."/>
            <person name="Sahu N."/>
            <person name="Indic B."/>
            <person name="Wong-Bajracharya J."/>
            <person name="Merenyi Z."/>
            <person name="Ke H.-M."/>
            <person name="Monk M."/>
            <person name="Kocsube S."/>
            <person name="Drula E."/>
            <person name="Lipzen A."/>
            <person name="Balint B."/>
            <person name="Henrissat B."/>
            <person name="Andreopoulos B."/>
            <person name="Martin F.M."/>
            <person name="Harder C.B."/>
            <person name="Rigling D."/>
            <person name="Ford K.L."/>
            <person name="Foster G.D."/>
            <person name="Pangilinan J."/>
            <person name="Papanicolaou A."/>
            <person name="Barry K."/>
            <person name="LaButti K."/>
            <person name="Viragh M."/>
            <person name="Koriabine M."/>
            <person name="Yan M."/>
            <person name="Riley R."/>
            <person name="Champramary S."/>
            <person name="Plett K.L."/>
            <person name="Tsai I.J."/>
            <person name="Slot J."/>
            <person name="Sipos G."/>
            <person name="Plett J."/>
            <person name="Nagy L.G."/>
            <person name="Grigoriev I.V."/>
        </authorList>
    </citation>
    <scope>NUCLEOTIDE SEQUENCE</scope>
    <source>
        <strain evidence="6">HWK02</strain>
    </source>
</reference>
<gene>
    <name evidence="6" type="ORF">EDD18DRAFT_1171092</name>
</gene>
<dbReference type="PROSITE" id="PS01359">
    <property type="entry name" value="ZF_PHD_1"/>
    <property type="match status" value="1"/>
</dbReference>
<dbReference type="Gene3D" id="3.30.40.10">
    <property type="entry name" value="Zinc/RING finger domain, C3HC4 (zinc finger)"/>
    <property type="match status" value="1"/>
</dbReference>
<evidence type="ECO:0000256" key="4">
    <source>
        <dbReference type="SAM" id="MobiDB-lite"/>
    </source>
</evidence>
<keyword evidence="1" id="KW-0479">Metal-binding</keyword>
<accession>A0AA39Q4I1</accession>
<dbReference type="GO" id="GO:0008270">
    <property type="term" value="F:zinc ion binding"/>
    <property type="evidence" value="ECO:0007669"/>
    <property type="project" value="UniProtKB-KW"/>
</dbReference>
<comment type="caution">
    <text evidence="6">The sequence shown here is derived from an EMBL/GenBank/DDBJ whole genome shotgun (WGS) entry which is preliminary data.</text>
</comment>
<organism evidence="6 7">
    <name type="scientific">Armillaria luteobubalina</name>
    <dbReference type="NCBI Taxonomy" id="153913"/>
    <lineage>
        <taxon>Eukaryota</taxon>
        <taxon>Fungi</taxon>
        <taxon>Dikarya</taxon>
        <taxon>Basidiomycota</taxon>
        <taxon>Agaricomycotina</taxon>
        <taxon>Agaricomycetes</taxon>
        <taxon>Agaricomycetidae</taxon>
        <taxon>Agaricales</taxon>
        <taxon>Marasmiineae</taxon>
        <taxon>Physalacriaceae</taxon>
        <taxon>Armillaria</taxon>
    </lineage>
</organism>
<evidence type="ECO:0000256" key="1">
    <source>
        <dbReference type="ARBA" id="ARBA00022723"/>
    </source>
</evidence>
<keyword evidence="7" id="KW-1185">Reference proteome</keyword>
<evidence type="ECO:0000313" key="7">
    <source>
        <dbReference type="Proteomes" id="UP001175228"/>
    </source>
</evidence>
<proteinExistence type="predicted"/>
<keyword evidence="2" id="KW-0863">Zinc-finger</keyword>
<dbReference type="InterPro" id="IPR001965">
    <property type="entry name" value="Znf_PHD"/>
</dbReference>
<feature type="region of interest" description="Disordered" evidence="4">
    <location>
        <begin position="40"/>
        <end position="70"/>
    </location>
</feature>
<keyword evidence="3" id="KW-0862">Zinc</keyword>
<dbReference type="InterPro" id="IPR011011">
    <property type="entry name" value="Znf_FYVE_PHD"/>
</dbReference>
<dbReference type="Proteomes" id="UP001175228">
    <property type="component" value="Unassembled WGS sequence"/>
</dbReference>
<evidence type="ECO:0000256" key="2">
    <source>
        <dbReference type="ARBA" id="ARBA00022771"/>
    </source>
</evidence>